<feature type="region of interest" description="Disordered" evidence="1">
    <location>
        <begin position="48"/>
        <end position="145"/>
    </location>
</feature>
<keyword evidence="3" id="KW-1185">Reference proteome</keyword>
<evidence type="ECO:0000256" key="1">
    <source>
        <dbReference type="SAM" id="MobiDB-lite"/>
    </source>
</evidence>
<gene>
    <name evidence="2" type="ORF">PECUL_23A004530</name>
</gene>
<accession>A0AAD1T1G4</accession>
<feature type="region of interest" description="Disordered" evidence="1">
    <location>
        <begin position="1"/>
        <end position="31"/>
    </location>
</feature>
<sequence length="173" mass="18553">MRRPLSRVSGRLILAQAPSSSGPRAGFPPRIGGVIPVYKGIKQSFGLALNTRPGKESPASDNQQNGRPDPQGSPDPTASNPNKTGQRDRNNKPPTLHPVRKGPPYQTGPTTPLPPPYANAQRRMTKLQRQGTSGTHQVNAQQREPQENYLLTNFGADAGTVDHTNPAQPGGLM</sequence>
<feature type="compositionally biased region" description="Polar residues" evidence="1">
    <location>
        <begin position="127"/>
        <end position="143"/>
    </location>
</feature>
<dbReference type="EMBL" id="OW240920">
    <property type="protein sequence ID" value="CAH2314956.1"/>
    <property type="molecule type" value="Genomic_DNA"/>
</dbReference>
<name>A0AAD1T1G4_PELCU</name>
<dbReference type="AlphaFoldDB" id="A0AAD1T1G4"/>
<dbReference type="Proteomes" id="UP001295444">
    <property type="component" value="Chromosome 09"/>
</dbReference>
<evidence type="ECO:0000313" key="2">
    <source>
        <dbReference type="EMBL" id="CAH2314956.1"/>
    </source>
</evidence>
<proteinExistence type="predicted"/>
<organism evidence="2 3">
    <name type="scientific">Pelobates cultripes</name>
    <name type="common">Western spadefoot toad</name>
    <dbReference type="NCBI Taxonomy" id="61616"/>
    <lineage>
        <taxon>Eukaryota</taxon>
        <taxon>Metazoa</taxon>
        <taxon>Chordata</taxon>
        <taxon>Craniata</taxon>
        <taxon>Vertebrata</taxon>
        <taxon>Euteleostomi</taxon>
        <taxon>Amphibia</taxon>
        <taxon>Batrachia</taxon>
        <taxon>Anura</taxon>
        <taxon>Pelobatoidea</taxon>
        <taxon>Pelobatidae</taxon>
        <taxon>Pelobates</taxon>
    </lineage>
</organism>
<feature type="compositionally biased region" description="Polar residues" evidence="1">
    <location>
        <begin position="74"/>
        <end position="84"/>
    </location>
</feature>
<reference evidence="2" key="1">
    <citation type="submission" date="2022-03" db="EMBL/GenBank/DDBJ databases">
        <authorList>
            <person name="Alioto T."/>
            <person name="Alioto T."/>
            <person name="Gomez Garrido J."/>
        </authorList>
    </citation>
    <scope>NUCLEOTIDE SEQUENCE</scope>
</reference>
<protein>
    <submittedName>
        <fullName evidence="2">Uncharacterized protein</fullName>
    </submittedName>
</protein>
<evidence type="ECO:0000313" key="3">
    <source>
        <dbReference type="Proteomes" id="UP001295444"/>
    </source>
</evidence>